<evidence type="ECO:0000313" key="3">
    <source>
        <dbReference type="Proteomes" id="UP000605848"/>
    </source>
</evidence>
<dbReference type="RefSeq" id="WP_202066298.1">
    <property type="nucleotide sequence ID" value="NZ_JAEQMY010000209.1"/>
</dbReference>
<gene>
    <name evidence="2" type="ORF">JKG68_31545</name>
</gene>
<organism evidence="2 3">
    <name type="scientific">Microvirga aerilata</name>
    <dbReference type="NCBI Taxonomy" id="670292"/>
    <lineage>
        <taxon>Bacteria</taxon>
        <taxon>Pseudomonadati</taxon>
        <taxon>Pseudomonadota</taxon>
        <taxon>Alphaproteobacteria</taxon>
        <taxon>Hyphomicrobiales</taxon>
        <taxon>Methylobacteriaceae</taxon>
        <taxon>Microvirga</taxon>
    </lineage>
</organism>
<sequence length="338" mass="36506">MTKTSTPSVCIVGAGSMGVSTGYHLSLAGAAVTFLVRPHRQEQLSRPQVLYSYDDHSLKTFSGYGLLTDPAELAGTSFDFLVITLDGAALRAEAGQRLVDEIGRAFRGTKTEVIIGSVGIDLRSWFLERSGLAETQVTSGGLANLVYEVGPAAIPLHPGVNADLLATADYGYRHFSASGFYVALNAPKVAHGFAALYDRCAVSKCDVFPVEEVRLWVAFFASLAAWELLGWPVTADIDPADETWQLGSEAMREIQRLPMYGQTGLAASESTDAKTILEFHRRMETEAMPLDLAAFYRYHHGGKVNGQDHQLLREALALGEAQGADMPALRALVARLPS</sequence>
<accession>A0A937D589</accession>
<evidence type="ECO:0000313" key="2">
    <source>
        <dbReference type="EMBL" id="MBL0408405.1"/>
    </source>
</evidence>
<dbReference type="InterPro" id="IPR013332">
    <property type="entry name" value="KPR_N"/>
</dbReference>
<dbReference type="Gene3D" id="3.40.50.720">
    <property type="entry name" value="NAD(P)-binding Rossmann-like Domain"/>
    <property type="match status" value="1"/>
</dbReference>
<dbReference type="EMBL" id="JAEQMY010000209">
    <property type="protein sequence ID" value="MBL0408405.1"/>
    <property type="molecule type" value="Genomic_DNA"/>
</dbReference>
<dbReference type="AlphaFoldDB" id="A0A937D589"/>
<reference evidence="2" key="1">
    <citation type="submission" date="2021-01" db="EMBL/GenBank/DDBJ databases">
        <title>Microvirga sp.</title>
        <authorList>
            <person name="Kim M.K."/>
        </authorList>
    </citation>
    <scope>NUCLEOTIDE SEQUENCE</scope>
    <source>
        <strain evidence="2">5420S-16</strain>
    </source>
</reference>
<evidence type="ECO:0000259" key="1">
    <source>
        <dbReference type="Pfam" id="PF02558"/>
    </source>
</evidence>
<feature type="domain" description="Ketopantoate reductase N-terminal" evidence="1">
    <location>
        <begin position="9"/>
        <end position="49"/>
    </location>
</feature>
<dbReference type="Pfam" id="PF02558">
    <property type="entry name" value="ApbA"/>
    <property type="match status" value="1"/>
</dbReference>
<proteinExistence type="predicted"/>
<keyword evidence="3" id="KW-1185">Reference proteome</keyword>
<dbReference type="Proteomes" id="UP000605848">
    <property type="component" value="Unassembled WGS sequence"/>
</dbReference>
<protein>
    <recommendedName>
        <fullName evidence="1">Ketopantoate reductase N-terminal domain-containing protein</fullName>
    </recommendedName>
</protein>
<comment type="caution">
    <text evidence="2">The sequence shown here is derived from an EMBL/GenBank/DDBJ whole genome shotgun (WGS) entry which is preliminary data.</text>
</comment>
<name>A0A937D589_9HYPH</name>